<accession>A0A1H6CR38</accession>
<dbReference type="Proteomes" id="UP000236731">
    <property type="component" value="Unassembled WGS sequence"/>
</dbReference>
<evidence type="ECO:0000313" key="1">
    <source>
        <dbReference type="EMBL" id="SEG75444.1"/>
    </source>
</evidence>
<name>A0A1H6CR38_9SPHI</name>
<sequence>MNQEFEIQVTPTILLDLNKDYISKYVEQAKRNLSEGHTDALKLFITAKKGQELFAQLEKTIRPYAEQETRLGKGEVYKKYGCDITEKMTGVSYDFTTCDDEEWNKLSQQIAELDKKKKDREKFLKTITKPIFDENGVEIKPPIQKGKMGLAISIK</sequence>
<dbReference type="EMBL" id="FNUT01000019">
    <property type="protein sequence ID" value="SEG75444.1"/>
    <property type="molecule type" value="Genomic_DNA"/>
</dbReference>
<evidence type="ECO:0000313" key="2">
    <source>
        <dbReference type="Proteomes" id="UP000236731"/>
    </source>
</evidence>
<dbReference type="AlphaFoldDB" id="A0A1H6CR38"/>
<reference evidence="2" key="1">
    <citation type="submission" date="2016-10" db="EMBL/GenBank/DDBJ databases">
        <authorList>
            <person name="Varghese N."/>
            <person name="Submissions S."/>
        </authorList>
    </citation>
    <scope>NUCLEOTIDE SEQUENCE [LARGE SCALE GENOMIC DNA]</scope>
    <source>
        <strain evidence="2">DSM 22361</strain>
    </source>
</reference>
<keyword evidence="2" id="KW-1185">Reference proteome</keyword>
<dbReference type="OrthoDB" id="795788at2"/>
<protein>
    <submittedName>
        <fullName evidence="1">Uncharacterized protein</fullName>
    </submittedName>
</protein>
<gene>
    <name evidence="1" type="ORF">SAMN05421877_11915</name>
</gene>
<dbReference type="RefSeq" id="WP_103907979.1">
    <property type="nucleotide sequence ID" value="NZ_CP049246.1"/>
</dbReference>
<organism evidence="1 2">
    <name type="scientific">Sphingobacterium lactis</name>
    <dbReference type="NCBI Taxonomy" id="797291"/>
    <lineage>
        <taxon>Bacteria</taxon>
        <taxon>Pseudomonadati</taxon>
        <taxon>Bacteroidota</taxon>
        <taxon>Sphingobacteriia</taxon>
        <taxon>Sphingobacteriales</taxon>
        <taxon>Sphingobacteriaceae</taxon>
        <taxon>Sphingobacterium</taxon>
    </lineage>
</organism>
<proteinExistence type="predicted"/>